<reference evidence="11 12" key="1">
    <citation type="journal article" date="2018" name="Evol. Lett.">
        <title>Horizontal gene cluster transfer increased hallucinogenic mushroom diversity.</title>
        <authorList>
            <person name="Reynolds H.T."/>
            <person name="Vijayakumar V."/>
            <person name="Gluck-Thaler E."/>
            <person name="Korotkin H.B."/>
            <person name="Matheny P.B."/>
            <person name="Slot J.C."/>
        </authorList>
    </citation>
    <scope>NUCLEOTIDE SEQUENCE [LARGE SCALE GENOMIC DNA]</scope>
    <source>
        <strain evidence="11 12">SRW20</strain>
    </source>
</reference>
<keyword evidence="5" id="KW-0418">Kinase</keyword>
<keyword evidence="4 9" id="KW-0547">Nucleotide-binding</keyword>
<evidence type="ECO:0000259" key="10">
    <source>
        <dbReference type="PROSITE" id="PS50011"/>
    </source>
</evidence>
<name>A0A409W2L9_9AGAR</name>
<dbReference type="InterPro" id="IPR051334">
    <property type="entry name" value="SRPK"/>
</dbReference>
<accession>A0A409W2L9</accession>
<evidence type="ECO:0000256" key="6">
    <source>
        <dbReference type="ARBA" id="ARBA00022840"/>
    </source>
</evidence>
<dbReference type="Pfam" id="PF00069">
    <property type="entry name" value="Pkinase"/>
    <property type="match status" value="2"/>
</dbReference>
<dbReference type="SMART" id="SM00220">
    <property type="entry name" value="S_TKc"/>
    <property type="match status" value="1"/>
</dbReference>
<dbReference type="InterPro" id="IPR017441">
    <property type="entry name" value="Protein_kinase_ATP_BS"/>
</dbReference>
<dbReference type="GO" id="GO:0005524">
    <property type="term" value="F:ATP binding"/>
    <property type="evidence" value="ECO:0007669"/>
    <property type="project" value="UniProtKB-UniRule"/>
</dbReference>
<dbReference type="OrthoDB" id="5979581at2759"/>
<evidence type="ECO:0000256" key="5">
    <source>
        <dbReference type="ARBA" id="ARBA00022777"/>
    </source>
</evidence>
<evidence type="ECO:0000256" key="9">
    <source>
        <dbReference type="PROSITE-ProRule" id="PRU10141"/>
    </source>
</evidence>
<dbReference type="InParanoid" id="A0A409W2L9"/>
<keyword evidence="2" id="KW-0723">Serine/threonine-protein kinase</keyword>
<dbReference type="InterPro" id="IPR000719">
    <property type="entry name" value="Prot_kinase_dom"/>
</dbReference>
<evidence type="ECO:0000256" key="2">
    <source>
        <dbReference type="ARBA" id="ARBA00022527"/>
    </source>
</evidence>
<evidence type="ECO:0000313" key="12">
    <source>
        <dbReference type="Proteomes" id="UP000284706"/>
    </source>
</evidence>
<feature type="domain" description="Protein kinase" evidence="10">
    <location>
        <begin position="90"/>
        <end position="470"/>
    </location>
</feature>
<dbReference type="STRING" id="231916.A0A409W2L9"/>
<feature type="binding site" evidence="9">
    <location>
        <position position="119"/>
    </location>
    <ligand>
        <name>ATP</name>
        <dbReference type="ChEBI" id="CHEBI:30616"/>
    </ligand>
</feature>
<keyword evidence="6 9" id="KW-0067">ATP-binding</keyword>
<evidence type="ECO:0000256" key="7">
    <source>
        <dbReference type="ARBA" id="ARBA00047899"/>
    </source>
</evidence>
<dbReference type="EMBL" id="NHYE01005442">
    <property type="protein sequence ID" value="PPQ72735.1"/>
    <property type="molecule type" value="Genomic_DNA"/>
</dbReference>
<proteinExistence type="predicted"/>
<comment type="catalytic activity">
    <reaction evidence="7">
        <text>L-threonyl-[protein] + ATP = O-phospho-L-threonyl-[protein] + ADP + H(+)</text>
        <dbReference type="Rhea" id="RHEA:46608"/>
        <dbReference type="Rhea" id="RHEA-COMP:11060"/>
        <dbReference type="Rhea" id="RHEA-COMP:11605"/>
        <dbReference type="ChEBI" id="CHEBI:15378"/>
        <dbReference type="ChEBI" id="CHEBI:30013"/>
        <dbReference type="ChEBI" id="CHEBI:30616"/>
        <dbReference type="ChEBI" id="CHEBI:61977"/>
        <dbReference type="ChEBI" id="CHEBI:456216"/>
        <dbReference type="EC" id="2.7.11.1"/>
    </reaction>
</comment>
<evidence type="ECO:0000256" key="8">
    <source>
        <dbReference type="ARBA" id="ARBA00048679"/>
    </source>
</evidence>
<keyword evidence="3" id="KW-0808">Transferase</keyword>
<dbReference type="Gene3D" id="3.30.200.20">
    <property type="entry name" value="Phosphorylase Kinase, domain 1"/>
    <property type="match status" value="1"/>
</dbReference>
<dbReference type="GO" id="GO:0004674">
    <property type="term" value="F:protein serine/threonine kinase activity"/>
    <property type="evidence" value="ECO:0007669"/>
    <property type="project" value="UniProtKB-KW"/>
</dbReference>
<comment type="catalytic activity">
    <reaction evidence="8">
        <text>L-seryl-[protein] + ATP = O-phospho-L-seryl-[protein] + ADP + H(+)</text>
        <dbReference type="Rhea" id="RHEA:17989"/>
        <dbReference type="Rhea" id="RHEA-COMP:9863"/>
        <dbReference type="Rhea" id="RHEA-COMP:11604"/>
        <dbReference type="ChEBI" id="CHEBI:15378"/>
        <dbReference type="ChEBI" id="CHEBI:29999"/>
        <dbReference type="ChEBI" id="CHEBI:30616"/>
        <dbReference type="ChEBI" id="CHEBI:83421"/>
        <dbReference type="ChEBI" id="CHEBI:456216"/>
        <dbReference type="EC" id="2.7.11.1"/>
    </reaction>
</comment>
<dbReference type="GO" id="GO:0050684">
    <property type="term" value="P:regulation of mRNA processing"/>
    <property type="evidence" value="ECO:0007669"/>
    <property type="project" value="TreeGrafter"/>
</dbReference>
<organism evidence="11 12">
    <name type="scientific">Gymnopilus dilepis</name>
    <dbReference type="NCBI Taxonomy" id="231916"/>
    <lineage>
        <taxon>Eukaryota</taxon>
        <taxon>Fungi</taxon>
        <taxon>Dikarya</taxon>
        <taxon>Basidiomycota</taxon>
        <taxon>Agaricomycotina</taxon>
        <taxon>Agaricomycetes</taxon>
        <taxon>Agaricomycetidae</taxon>
        <taxon>Agaricales</taxon>
        <taxon>Agaricineae</taxon>
        <taxon>Hymenogastraceae</taxon>
        <taxon>Gymnopilus</taxon>
    </lineage>
</organism>
<dbReference type="EC" id="2.7.11.1" evidence="1"/>
<dbReference type="Proteomes" id="UP000284706">
    <property type="component" value="Unassembled WGS sequence"/>
</dbReference>
<dbReference type="PROSITE" id="PS00107">
    <property type="entry name" value="PROTEIN_KINASE_ATP"/>
    <property type="match status" value="1"/>
</dbReference>
<dbReference type="AlphaFoldDB" id="A0A409W2L9"/>
<sequence>MANCNWKGLQVPARMSSRLPLALFRCSRTLSPLLRPRLAFSMSSQSPAAGTEPEIPHFEFAEEPLGLPASEGFGYFQGRPGLVFGPDKRFKLQTKLGFGTTSSVWLARDSIRDTHVAIKILSGFATSLNRERKLRELEVLQRLSSPKDSSDPSSRCVRLLDHFYYPGIEEDGEHLCLVTELFWSNVQAFQDADTEFIPITSLKRMLRHLLLGIAHSHERGIAHTVHPLPDIKPDNIMIELGPFWTTEAIDKWLAENPPRTYPPERSLNKMVSVLISHFFPPPTLDQIQFCNFKLADFSSDDVKLFHPATNTVAAQIVSDQTTDDITPLGLRAPEVVLGGEWNESVDIWTFGCMVFTLLTKVPLFEPMVAEEYNASEVDVLLYQMILFCGEFFQPDLLRRCSRSIDYFERDCSPRKFTSFPRKTFEECILSTGRPLSPEDMAGVTDLMTRCLRLDPKNRATAQELLTHPWLAQTKST</sequence>
<gene>
    <name evidence="11" type="ORF">CVT26_003021</name>
</gene>
<dbReference type="Gene3D" id="1.10.510.10">
    <property type="entry name" value="Transferase(Phosphotransferase) domain 1"/>
    <property type="match status" value="1"/>
</dbReference>
<dbReference type="GO" id="GO:0000245">
    <property type="term" value="P:spliceosomal complex assembly"/>
    <property type="evidence" value="ECO:0007669"/>
    <property type="project" value="TreeGrafter"/>
</dbReference>
<comment type="caution">
    <text evidence="11">The sequence shown here is derived from an EMBL/GenBank/DDBJ whole genome shotgun (WGS) entry which is preliminary data.</text>
</comment>
<evidence type="ECO:0000256" key="1">
    <source>
        <dbReference type="ARBA" id="ARBA00012513"/>
    </source>
</evidence>
<dbReference type="PANTHER" id="PTHR47634">
    <property type="entry name" value="PROTEIN KINASE DOMAIN-CONTAINING PROTEIN-RELATED"/>
    <property type="match status" value="1"/>
</dbReference>
<dbReference type="SUPFAM" id="SSF56112">
    <property type="entry name" value="Protein kinase-like (PK-like)"/>
    <property type="match status" value="1"/>
</dbReference>
<dbReference type="PROSITE" id="PS50011">
    <property type="entry name" value="PROTEIN_KINASE_DOM"/>
    <property type="match status" value="1"/>
</dbReference>
<evidence type="ECO:0000313" key="11">
    <source>
        <dbReference type="EMBL" id="PPQ72735.1"/>
    </source>
</evidence>
<evidence type="ECO:0000256" key="4">
    <source>
        <dbReference type="ARBA" id="ARBA00022741"/>
    </source>
</evidence>
<dbReference type="PANTHER" id="PTHR47634:SF9">
    <property type="entry name" value="PROTEIN KINASE DOMAIN-CONTAINING PROTEIN-RELATED"/>
    <property type="match status" value="1"/>
</dbReference>
<keyword evidence="12" id="KW-1185">Reference proteome</keyword>
<evidence type="ECO:0000256" key="3">
    <source>
        <dbReference type="ARBA" id="ARBA00022679"/>
    </source>
</evidence>
<protein>
    <recommendedName>
        <fullName evidence="1">non-specific serine/threonine protein kinase</fullName>
        <ecNumber evidence="1">2.7.11.1</ecNumber>
    </recommendedName>
</protein>
<dbReference type="InterPro" id="IPR011009">
    <property type="entry name" value="Kinase-like_dom_sf"/>
</dbReference>